<keyword evidence="1" id="KW-0349">Heme</keyword>
<sequence>MADNKTHPMDGDLKSLAHSINAAILPSHTKINRLILDRMPRAVPPQTDNPSTYITGLLHFGAVYVAFESLWQNILGIHTEIAPIPYIYPFSSDLSHSYETPQITERTRHILETVYWPNMLRYARIKADIRTMTGWPQHVVDEQLRSVGTNGRLAKFLAHVQDSVNQKPHILLAYVYSLYLALLSGGSYIRTELMYLKAGFWQAVPTPIKPNMVPCNRAPSSPQMLKRHETLDDHSSDYVTDRTDVPFKMPLEFLDFNPPLGENPRRQTKDLKAEFKRRFTDAEQALTEPERKDIIKESVAIFQHLETLVGQLDKTCDTPQVKGHVARVLSPPLPPQSHIRTANLGFRLRDSIAIAKGRLLRTRRKSGGDDFVTATAPSLSTEVATMSADSSSSKPTSRPSSSSSGDFKDAQFKQRASSPGSGLARDAIFPGEVFRTIHYDNNPPAPDMSSFRNGDPEKLYGGLDGTYEDVRWSSGCCPFARGSTMTETTATMERKGRHYAIYAMISNLIVLAGVAMLFMAYLYARHGDSRAEPLDLQMMKDW</sequence>
<keyword evidence="3" id="KW-0408">Iron</keyword>
<feature type="transmembrane region" description="Helical" evidence="5">
    <location>
        <begin position="499"/>
        <end position="524"/>
    </location>
</feature>
<protein>
    <submittedName>
        <fullName evidence="6">Heme-binding protein HMX1</fullName>
    </submittedName>
</protein>
<evidence type="ECO:0000256" key="4">
    <source>
        <dbReference type="SAM" id="MobiDB-lite"/>
    </source>
</evidence>
<organism evidence="6 7">
    <name type="scientific">Cytospora mali</name>
    <name type="common">Apple Valsa canker fungus</name>
    <name type="synonym">Valsa mali</name>
    <dbReference type="NCBI Taxonomy" id="578113"/>
    <lineage>
        <taxon>Eukaryota</taxon>
        <taxon>Fungi</taxon>
        <taxon>Dikarya</taxon>
        <taxon>Ascomycota</taxon>
        <taxon>Pezizomycotina</taxon>
        <taxon>Sordariomycetes</taxon>
        <taxon>Sordariomycetidae</taxon>
        <taxon>Diaporthales</taxon>
        <taxon>Cytosporaceae</taxon>
        <taxon>Cytospora</taxon>
    </lineage>
</organism>
<evidence type="ECO:0000256" key="5">
    <source>
        <dbReference type="SAM" id="Phobius"/>
    </source>
</evidence>
<dbReference type="InterPro" id="IPR016084">
    <property type="entry name" value="Haem_Oase-like_multi-hlx"/>
</dbReference>
<dbReference type="PANTHER" id="PTHR10720">
    <property type="entry name" value="HEME OXYGENASE"/>
    <property type="match status" value="1"/>
</dbReference>
<keyword evidence="5" id="KW-0472">Membrane</keyword>
<gene>
    <name evidence="6" type="ORF">VP1G_09034</name>
</gene>
<keyword evidence="7" id="KW-1185">Reference proteome</keyword>
<dbReference type="GO" id="GO:0004392">
    <property type="term" value="F:heme oxygenase (decyclizing) activity"/>
    <property type="evidence" value="ECO:0007669"/>
    <property type="project" value="InterPro"/>
</dbReference>
<feature type="compositionally biased region" description="Low complexity" evidence="4">
    <location>
        <begin position="387"/>
        <end position="404"/>
    </location>
</feature>
<accession>A0A194VDM6</accession>
<dbReference type="Gene3D" id="1.20.910.10">
    <property type="entry name" value="Heme oxygenase-like"/>
    <property type="match status" value="1"/>
</dbReference>
<evidence type="ECO:0000256" key="2">
    <source>
        <dbReference type="ARBA" id="ARBA00022723"/>
    </source>
</evidence>
<dbReference type="Pfam" id="PF01126">
    <property type="entry name" value="Heme_oxygenase"/>
    <property type="match status" value="1"/>
</dbReference>
<keyword evidence="5" id="KW-1133">Transmembrane helix</keyword>
<evidence type="ECO:0000256" key="1">
    <source>
        <dbReference type="ARBA" id="ARBA00022617"/>
    </source>
</evidence>
<dbReference type="CDD" id="cd19165">
    <property type="entry name" value="HemeO"/>
    <property type="match status" value="1"/>
</dbReference>
<dbReference type="EMBL" id="KN714790">
    <property type="protein sequence ID" value="KUI61876.1"/>
    <property type="molecule type" value="Genomic_DNA"/>
</dbReference>
<dbReference type="InterPro" id="IPR016053">
    <property type="entry name" value="Haem_Oase-like"/>
</dbReference>
<evidence type="ECO:0000313" key="6">
    <source>
        <dbReference type="EMBL" id="KUI61876.1"/>
    </source>
</evidence>
<dbReference type="GO" id="GO:0006788">
    <property type="term" value="P:heme oxidation"/>
    <property type="evidence" value="ECO:0007669"/>
    <property type="project" value="InterPro"/>
</dbReference>
<keyword evidence="2" id="KW-0479">Metal-binding</keyword>
<name>A0A194VDM6_CYTMA</name>
<reference evidence="7" key="1">
    <citation type="submission" date="2014-12" db="EMBL/GenBank/DDBJ databases">
        <title>Genome Sequence of Valsa Canker Pathogens Uncovers a Specific Adaption of Colonization on Woody Bark.</title>
        <authorList>
            <person name="Yin Z."/>
            <person name="Liu H."/>
            <person name="Gao X."/>
            <person name="Li Z."/>
            <person name="Song N."/>
            <person name="Ke X."/>
            <person name="Dai Q."/>
            <person name="Wu Y."/>
            <person name="Sun Y."/>
            <person name="Xu J.-R."/>
            <person name="Kang Z.K."/>
            <person name="Wang L."/>
            <person name="Huang L."/>
        </authorList>
    </citation>
    <scope>NUCLEOTIDE SEQUENCE [LARGE SCALE GENOMIC DNA]</scope>
    <source>
        <strain evidence="7">SXYL134</strain>
    </source>
</reference>
<dbReference type="AlphaFoldDB" id="A0A194VDM6"/>
<evidence type="ECO:0000256" key="3">
    <source>
        <dbReference type="ARBA" id="ARBA00023004"/>
    </source>
</evidence>
<dbReference type="OrthoDB" id="652091at2759"/>
<evidence type="ECO:0000313" key="7">
    <source>
        <dbReference type="Proteomes" id="UP000078576"/>
    </source>
</evidence>
<dbReference type="PANTHER" id="PTHR10720:SF0">
    <property type="entry name" value="HEME OXYGENASE"/>
    <property type="match status" value="1"/>
</dbReference>
<dbReference type="InterPro" id="IPR002051">
    <property type="entry name" value="Haem_Oase"/>
</dbReference>
<dbReference type="GO" id="GO:0046872">
    <property type="term" value="F:metal ion binding"/>
    <property type="evidence" value="ECO:0007669"/>
    <property type="project" value="UniProtKB-KW"/>
</dbReference>
<feature type="region of interest" description="Disordered" evidence="4">
    <location>
        <begin position="382"/>
        <end position="424"/>
    </location>
</feature>
<proteinExistence type="predicted"/>
<dbReference type="SUPFAM" id="SSF48613">
    <property type="entry name" value="Heme oxygenase-like"/>
    <property type="match status" value="1"/>
</dbReference>
<dbReference type="Proteomes" id="UP000078576">
    <property type="component" value="Unassembled WGS sequence"/>
</dbReference>
<keyword evidence="5" id="KW-0812">Transmembrane</keyword>
<dbReference type="STRING" id="694573.A0A194VDM6"/>